<dbReference type="GO" id="GO:0015074">
    <property type="term" value="P:DNA integration"/>
    <property type="evidence" value="ECO:0007669"/>
    <property type="project" value="InterPro"/>
</dbReference>
<name>A0A917GIW1_9GAMM</name>
<dbReference type="PANTHER" id="PTHR34605:SF3">
    <property type="entry name" value="P CELL-TYPE AGGLUTINATION PROTEIN MAP4-LIKE-RELATED"/>
    <property type="match status" value="1"/>
</dbReference>
<proteinExistence type="predicted"/>
<evidence type="ECO:0000259" key="3">
    <source>
        <dbReference type="PROSITE" id="PS51898"/>
    </source>
</evidence>
<dbReference type="AlphaFoldDB" id="A0A917GIW1"/>
<keyword evidence="1" id="KW-0238">DNA-binding</keyword>
<dbReference type="InterPro" id="IPR002104">
    <property type="entry name" value="Integrase_catalytic"/>
</dbReference>
<reference evidence="4" key="2">
    <citation type="submission" date="2020-09" db="EMBL/GenBank/DDBJ databases">
        <authorList>
            <person name="Sun Q."/>
            <person name="Zhou Y."/>
        </authorList>
    </citation>
    <scope>NUCLEOTIDE SEQUENCE</scope>
    <source>
        <strain evidence="4">CGMCC 1.15425</strain>
    </source>
</reference>
<accession>A0A917GIW1</accession>
<dbReference type="SUPFAM" id="SSF56349">
    <property type="entry name" value="DNA breaking-rejoining enzymes"/>
    <property type="match status" value="1"/>
</dbReference>
<dbReference type="InterPro" id="IPR010998">
    <property type="entry name" value="Integrase_recombinase_N"/>
</dbReference>
<dbReference type="GO" id="GO:0006310">
    <property type="term" value="P:DNA recombination"/>
    <property type="evidence" value="ECO:0007669"/>
    <property type="project" value="UniProtKB-KW"/>
</dbReference>
<keyword evidence="2" id="KW-0233">DNA recombination</keyword>
<evidence type="ECO:0000313" key="5">
    <source>
        <dbReference type="Proteomes" id="UP000627715"/>
    </source>
</evidence>
<dbReference type="Pfam" id="PF00589">
    <property type="entry name" value="Phage_integrase"/>
    <property type="match status" value="1"/>
</dbReference>
<dbReference type="InterPro" id="IPR013762">
    <property type="entry name" value="Integrase-like_cat_sf"/>
</dbReference>
<evidence type="ECO:0000313" key="4">
    <source>
        <dbReference type="EMBL" id="GGG47520.1"/>
    </source>
</evidence>
<gene>
    <name evidence="4" type="ORF">GCM10011403_00750</name>
</gene>
<dbReference type="PROSITE" id="PS51898">
    <property type="entry name" value="TYR_RECOMBINASE"/>
    <property type="match status" value="1"/>
</dbReference>
<dbReference type="SUPFAM" id="SSF47823">
    <property type="entry name" value="lambda integrase-like, N-terminal domain"/>
    <property type="match status" value="1"/>
</dbReference>
<evidence type="ECO:0000256" key="1">
    <source>
        <dbReference type="ARBA" id="ARBA00023125"/>
    </source>
</evidence>
<dbReference type="Gene3D" id="1.10.443.10">
    <property type="entry name" value="Intergrase catalytic core"/>
    <property type="match status" value="1"/>
</dbReference>
<reference evidence="4" key="1">
    <citation type="journal article" date="2014" name="Int. J. Syst. Evol. Microbiol.">
        <title>Complete genome sequence of Corynebacterium casei LMG S-19264T (=DSM 44701T), isolated from a smear-ripened cheese.</title>
        <authorList>
            <consortium name="US DOE Joint Genome Institute (JGI-PGF)"/>
            <person name="Walter F."/>
            <person name="Albersmeier A."/>
            <person name="Kalinowski J."/>
            <person name="Ruckert C."/>
        </authorList>
    </citation>
    <scope>NUCLEOTIDE SEQUENCE</scope>
    <source>
        <strain evidence="4">CGMCC 1.15425</strain>
    </source>
</reference>
<organism evidence="4 5">
    <name type="scientific">Pseudohongiella nitratireducens</name>
    <dbReference type="NCBI Taxonomy" id="1768907"/>
    <lineage>
        <taxon>Bacteria</taxon>
        <taxon>Pseudomonadati</taxon>
        <taxon>Pseudomonadota</taxon>
        <taxon>Gammaproteobacteria</taxon>
        <taxon>Pseudomonadales</taxon>
        <taxon>Pseudohongiellaceae</taxon>
        <taxon>Pseudohongiella</taxon>
    </lineage>
</organism>
<dbReference type="Gene3D" id="1.10.150.130">
    <property type="match status" value="1"/>
</dbReference>
<dbReference type="Proteomes" id="UP000627715">
    <property type="component" value="Unassembled WGS sequence"/>
</dbReference>
<feature type="domain" description="Tyr recombinase" evidence="3">
    <location>
        <begin position="98"/>
        <end position="308"/>
    </location>
</feature>
<comment type="caution">
    <text evidence="4">The sequence shown here is derived from an EMBL/GenBank/DDBJ whole genome shotgun (WGS) entry which is preliminary data.</text>
</comment>
<dbReference type="RefSeq" id="WP_068812475.1">
    <property type="nucleotide sequence ID" value="NZ_BMIY01000001.1"/>
</dbReference>
<dbReference type="CDD" id="cd00799">
    <property type="entry name" value="INT_Cre_C"/>
    <property type="match status" value="1"/>
</dbReference>
<evidence type="ECO:0000256" key="2">
    <source>
        <dbReference type="ARBA" id="ARBA00023172"/>
    </source>
</evidence>
<dbReference type="EMBL" id="BMIY01000001">
    <property type="protein sequence ID" value="GGG47520.1"/>
    <property type="molecule type" value="Genomic_DNA"/>
</dbReference>
<dbReference type="OrthoDB" id="5914130at2"/>
<dbReference type="PANTHER" id="PTHR34605">
    <property type="entry name" value="PHAGE_INTEGRASE DOMAIN-CONTAINING PROTEIN"/>
    <property type="match status" value="1"/>
</dbReference>
<sequence>MTIDRYVSAATRDNTRRSYRSAVEHFEVTWGGFLPATADSVARYLADHAGRLSAATLKQRLAALARWHWDQGFPDPTRAPLVRTVLKGIREEHPYRQKQAKPLAIPQLQQLDQWLAGQIAEARQHDARRLGTWLRNRAMVLLGFWRAFRSDELCRLTIEDITLAPGAGMSLYLRRSKGDRQAEGRLYKVPALRQCCPVEACQDWLDFLNQPSGALFRAIDRWGNISNTSLHPNSIVPLLRQLLSDADIDAAQAFSSHSLRRGFATWASASGWEIKALMEYVGWQDTQTALRYIEAKSPFEQALMQIPTEVASAAGQPRLASVSEPSYRALTVQLTLEPQRPRSRKHHQARTVIEAHCLKPFEMEQQNNGDYRIEVPATSDEQLDEMMDDLIDEIHRIASDKACWVETLIKDPATGQAWD</sequence>
<protein>
    <submittedName>
        <fullName evidence="4">Recombinase</fullName>
    </submittedName>
</protein>
<dbReference type="InterPro" id="IPR052925">
    <property type="entry name" value="Phage_Integrase-like_Recomb"/>
</dbReference>
<dbReference type="InterPro" id="IPR011010">
    <property type="entry name" value="DNA_brk_join_enz"/>
</dbReference>
<keyword evidence="5" id="KW-1185">Reference proteome</keyword>
<dbReference type="GO" id="GO:0003677">
    <property type="term" value="F:DNA binding"/>
    <property type="evidence" value="ECO:0007669"/>
    <property type="project" value="UniProtKB-KW"/>
</dbReference>